<accession>A0ABW0HGJ3</accession>
<evidence type="ECO:0000256" key="3">
    <source>
        <dbReference type="ARBA" id="ARBA00022679"/>
    </source>
</evidence>
<dbReference type="InterPro" id="IPR046817">
    <property type="entry name" value="MmeI_N"/>
</dbReference>
<evidence type="ECO:0000259" key="7">
    <source>
        <dbReference type="Pfam" id="PF20465"/>
    </source>
</evidence>
<gene>
    <name evidence="10" type="ORF">ACFPPC_27440</name>
</gene>
<evidence type="ECO:0000313" key="10">
    <source>
        <dbReference type="EMBL" id="MFC5396382.1"/>
    </source>
</evidence>
<comment type="caution">
    <text evidence="10">The sequence shown here is derived from an EMBL/GenBank/DDBJ whole genome shotgun (WGS) entry which is preliminary data.</text>
</comment>
<evidence type="ECO:0000256" key="2">
    <source>
        <dbReference type="ARBA" id="ARBA00022603"/>
    </source>
</evidence>
<dbReference type="EMBL" id="JBHSLV010000072">
    <property type="protein sequence ID" value="MFC5396382.1"/>
    <property type="molecule type" value="Genomic_DNA"/>
</dbReference>
<dbReference type="InterPro" id="IPR046820">
    <property type="entry name" value="MmeI_TRD"/>
</dbReference>
<dbReference type="PANTHER" id="PTHR33841:SF1">
    <property type="entry name" value="DNA METHYLTRANSFERASE A"/>
    <property type="match status" value="1"/>
</dbReference>
<dbReference type="Pfam" id="PF20464">
    <property type="entry name" value="MmeI_N"/>
    <property type="match status" value="1"/>
</dbReference>
<dbReference type="Pfam" id="PF20466">
    <property type="entry name" value="MmeI_TRD"/>
    <property type="match status" value="1"/>
</dbReference>
<dbReference type="InterPro" id="IPR029063">
    <property type="entry name" value="SAM-dependent_MTases_sf"/>
</dbReference>
<dbReference type="Pfam" id="PF20473">
    <property type="entry name" value="MmeI_Mtase"/>
    <property type="match status" value="1"/>
</dbReference>
<evidence type="ECO:0000256" key="1">
    <source>
        <dbReference type="ARBA" id="ARBA00011900"/>
    </source>
</evidence>
<evidence type="ECO:0000259" key="6">
    <source>
        <dbReference type="Pfam" id="PF20464"/>
    </source>
</evidence>
<proteinExistence type="predicted"/>
<evidence type="ECO:0000256" key="5">
    <source>
        <dbReference type="SAM" id="MobiDB-lite"/>
    </source>
</evidence>
<dbReference type="RefSeq" id="WP_377012840.1">
    <property type="nucleotide sequence ID" value="NZ_JBHSLV010000072.1"/>
</dbReference>
<feature type="domain" description="MmeI-like helicase spacer" evidence="7">
    <location>
        <begin position="243"/>
        <end position="315"/>
    </location>
</feature>
<evidence type="ECO:0000256" key="4">
    <source>
        <dbReference type="ARBA" id="ARBA00047942"/>
    </source>
</evidence>
<dbReference type="GO" id="GO:0032259">
    <property type="term" value="P:methylation"/>
    <property type="evidence" value="ECO:0007669"/>
    <property type="project" value="UniProtKB-KW"/>
</dbReference>
<dbReference type="Pfam" id="PF20465">
    <property type="entry name" value="MmeI_hel"/>
    <property type="match status" value="1"/>
</dbReference>
<keyword evidence="2 10" id="KW-0489">Methyltransferase</keyword>
<name>A0ABW0HGJ3_9HYPH</name>
<dbReference type="InterPro" id="IPR046816">
    <property type="entry name" value="MmeI_Mtase"/>
</dbReference>
<reference evidence="11" key="1">
    <citation type="journal article" date="2019" name="Int. J. Syst. Evol. Microbiol.">
        <title>The Global Catalogue of Microorganisms (GCM) 10K type strain sequencing project: providing services to taxonomists for standard genome sequencing and annotation.</title>
        <authorList>
            <consortium name="The Broad Institute Genomics Platform"/>
            <consortium name="The Broad Institute Genome Sequencing Center for Infectious Disease"/>
            <person name="Wu L."/>
            <person name="Ma J."/>
        </authorList>
    </citation>
    <scope>NUCLEOTIDE SEQUENCE [LARGE SCALE GENOMIC DNA]</scope>
    <source>
        <strain evidence="11">CGMCC 1.16326</strain>
    </source>
</reference>
<feature type="domain" description="MmeI-like target recognition" evidence="8">
    <location>
        <begin position="856"/>
        <end position="928"/>
    </location>
</feature>
<dbReference type="EC" id="2.1.1.72" evidence="1"/>
<dbReference type="SUPFAM" id="SSF53335">
    <property type="entry name" value="S-adenosyl-L-methionine-dependent methyltransferases"/>
    <property type="match status" value="1"/>
</dbReference>
<keyword evidence="3" id="KW-0808">Transferase</keyword>
<dbReference type="PANTHER" id="PTHR33841">
    <property type="entry name" value="DNA METHYLTRANSFERASE YEEA-RELATED"/>
    <property type="match status" value="1"/>
</dbReference>
<feature type="domain" description="MmeI-like DNA-methyltransferase" evidence="9">
    <location>
        <begin position="412"/>
        <end position="672"/>
    </location>
</feature>
<feature type="region of interest" description="Disordered" evidence="5">
    <location>
        <begin position="95"/>
        <end position="117"/>
    </location>
</feature>
<dbReference type="PRINTS" id="PR00507">
    <property type="entry name" value="N12N6MTFRASE"/>
</dbReference>
<evidence type="ECO:0000259" key="9">
    <source>
        <dbReference type="Pfam" id="PF20473"/>
    </source>
</evidence>
<evidence type="ECO:0000313" key="11">
    <source>
        <dbReference type="Proteomes" id="UP001596104"/>
    </source>
</evidence>
<dbReference type="GO" id="GO:0008168">
    <property type="term" value="F:methyltransferase activity"/>
    <property type="evidence" value="ECO:0007669"/>
    <property type="project" value="UniProtKB-KW"/>
</dbReference>
<dbReference type="Proteomes" id="UP001596104">
    <property type="component" value="Unassembled WGS sequence"/>
</dbReference>
<feature type="domain" description="MmeI-like N-terminal" evidence="6">
    <location>
        <begin position="10"/>
        <end position="238"/>
    </location>
</feature>
<protein>
    <recommendedName>
        <fullName evidence="1">site-specific DNA-methyltransferase (adenine-specific)</fullName>
        <ecNumber evidence="1">2.1.1.72</ecNumber>
    </recommendedName>
</protein>
<sequence length="1148" mass="127286">MSGGKVAPDALEVEAFIARWRMSEGAERASFPSFIGEFCELLRMERPQPPTSDVEAVAYRFEYPVRLSGSDGSGTTGRIDLYRKRCFVAEAKQSRQRGQPKEILPAGDPDDDAIGVPRGRRGADRGLDVMMLNAKRQAEQYCRALPAAHGWPPFIILCDVGHCFEFYADFSGQGKNYAQFPDRHRFRVYLEDLRDPAIRAWIARIWSDPTSLDPSRQAALATRQIAQRLAQVSKALERRHDPEDVALFLMRCVFTMFAEDVRLIPADSFKRLLRECLEAPKSFKPLVEDLWRAMDLGRYSSAVRAELKRFNGRMFAEPQVFALGRDGIAELLAAAEHDWSLVDPAIFGTLLEQALEPTERARLGAHYTPRAYVERLVVETVVAPLRDDWRNVLTAAQQARDGGNAKAALALVEDFHGQLSRTRVLDPACGTGNFLHVAQDLMKRLEGEVLEVAAELGAAEQLGGFGARGVGPWQFFGIDANRRAVAIADLMLWIGYLQWHLRTRAFAPSEPILEELIQIVPGDALLLWDDWPVPLIEGGREVTPRNPRRPGWPKVEFIVGNPPFIGGKDLRGRLGDGYVGALRAAYPQMNESADLVMYWWDRAAELLTLPGTKLRRFGFVTTNSITQLFQRRVVERHLNATKPISLLLAIADHPWTKAGKDTAAVRIAMTVAEAGRKEGRLLEVIAESGLDTDQPCVEVRERHGVINSDLSIGVDVTRTARLLANEGLCSPGVKLHGAGFIVTPAEAEALGLGRRPGLDAYIRRYRNGRDLTARSRNLLAIDLFGLSAAEVRERFPEVYQHVKLRVKEEKDASGQLIGRDANNRASYRELWWLFGEPRKELRPALAGLQRYIATVETTKHRVFQFLDAGILPDNMLVAVALSDAFHLGVLSSRVHCVWALQSGGWLGVGNDPRYSKSRCFDPFPFPEIAEAHKQAIREPAEALDALRKDVLARHPDLTLTGLYNVREAILAGRSLSAAEADIRDRGLVLILNEHHEAIDAAVATAYGLPADAEDETILAMLVALNRDRAREEERGTARWLRPDYQRPRFGREAAVGEQIEAAELLALPAPGSARPVFPSQPVERVAAVLAVLATASKPLDAEAIAQRFRQGLKVRSSVRAILISLARVGEVSTGDGGASFARRLRATG</sequence>
<dbReference type="PROSITE" id="PS00092">
    <property type="entry name" value="N6_MTASE"/>
    <property type="match status" value="1"/>
</dbReference>
<keyword evidence="11" id="KW-1185">Reference proteome</keyword>
<organism evidence="10 11">
    <name type="scientific">Bosea vestrisii</name>
    <dbReference type="NCBI Taxonomy" id="151416"/>
    <lineage>
        <taxon>Bacteria</taxon>
        <taxon>Pseudomonadati</taxon>
        <taxon>Pseudomonadota</taxon>
        <taxon>Alphaproteobacteria</taxon>
        <taxon>Hyphomicrobiales</taxon>
        <taxon>Boseaceae</taxon>
        <taxon>Bosea</taxon>
    </lineage>
</organism>
<evidence type="ECO:0000259" key="8">
    <source>
        <dbReference type="Pfam" id="PF20466"/>
    </source>
</evidence>
<comment type="catalytic activity">
    <reaction evidence="4">
        <text>a 2'-deoxyadenosine in DNA + S-adenosyl-L-methionine = an N(6)-methyl-2'-deoxyadenosine in DNA + S-adenosyl-L-homocysteine + H(+)</text>
        <dbReference type="Rhea" id="RHEA:15197"/>
        <dbReference type="Rhea" id="RHEA-COMP:12418"/>
        <dbReference type="Rhea" id="RHEA-COMP:12419"/>
        <dbReference type="ChEBI" id="CHEBI:15378"/>
        <dbReference type="ChEBI" id="CHEBI:57856"/>
        <dbReference type="ChEBI" id="CHEBI:59789"/>
        <dbReference type="ChEBI" id="CHEBI:90615"/>
        <dbReference type="ChEBI" id="CHEBI:90616"/>
        <dbReference type="EC" id="2.1.1.72"/>
    </reaction>
</comment>
<dbReference type="InterPro" id="IPR046819">
    <property type="entry name" value="MmeI_hel"/>
</dbReference>
<dbReference type="InterPro" id="IPR002052">
    <property type="entry name" value="DNA_methylase_N6_adenine_CS"/>
</dbReference>
<dbReference type="Gene3D" id="3.40.50.150">
    <property type="entry name" value="Vaccinia Virus protein VP39"/>
    <property type="match status" value="1"/>
</dbReference>
<dbReference type="InterPro" id="IPR050953">
    <property type="entry name" value="N4_N6_ade-DNA_methylase"/>
</dbReference>